<accession>A0A9X1YFB4</accession>
<dbReference type="RefSeq" id="WP_248669885.1">
    <property type="nucleotide sequence ID" value="NZ_JALPRX010000150.1"/>
</dbReference>
<reference evidence="1" key="1">
    <citation type="submission" date="2022-04" db="EMBL/GenBank/DDBJ databases">
        <title>Roseomonas acroporae sp. nov., isolated from coral Acropora digitifera.</title>
        <authorList>
            <person name="Sun H."/>
        </authorList>
    </citation>
    <scope>NUCLEOTIDE SEQUENCE</scope>
    <source>
        <strain evidence="1">NAR14</strain>
    </source>
</reference>
<gene>
    <name evidence="1" type="ORF">M0638_26135</name>
</gene>
<dbReference type="AlphaFoldDB" id="A0A9X1YFB4"/>
<protein>
    <submittedName>
        <fullName evidence="1">Uncharacterized protein</fullName>
    </submittedName>
</protein>
<evidence type="ECO:0000313" key="1">
    <source>
        <dbReference type="EMBL" id="MCK8787838.1"/>
    </source>
</evidence>
<dbReference type="Proteomes" id="UP001139516">
    <property type="component" value="Unassembled WGS sequence"/>
</dbReference>
<dbReference type="EMBL" id="JALPRX010000150">
    <property type="protein sequence ID" value="MCK8787838.1"/>
    <property type="molecule type" value="Genomic_DNA"/>
</dbReference>
<keyword evidence="2" id="KW-1185">Reference proteome</keyword>
<organism evidence="1 2">
    <name type="scientific">Roseomonas acroporae</name>
    <dbReference type="NCBI Taxonomy" id="2937791"/>
    <lineage>
        <taxon>Bacteria</taxon>
        <taxon>Pseudomonadati</taxon>
        <taxon>Pseudomonadota</taxon>
        <taxon>Alphaproteobacteria</taxon>
        <taxon>Acetobacterales</taxon>
        <taxon>Roseomonadaceae</taxon>
        <taxon>Roseomonas</taxon>
    </lineage>
</organism>
<proteinExistence type="predicted"/>
<comment type="caution">
    <text evidence="1">The sequence shown here is derived from an EMBL/GenBank/DDBJ whole genome shotgun (WGS) entry which is preliminary data.</text>
</comment>
<sequence length="142" mass="15311">MATGEMASGEGPPALTERVRELAALWRAVTSRPLHPVGCTCMGHFLIPALNARDMEADILDYMRGRYAAEGLSAIVGLLDAREAEREATDIPAEPFRAWLQRLPKSGLEAAAIGRFCDDLLTTLRSLDQNNRDAGGSGLVCT</sequence>
<evidence type="ECO:0000313" key="2">
    <source>
        <dbReference type="Proteomes" id="UP001139516"/>
    </source>
</evidence>
<name>A0A9X1YFB4_9PROT</name>